<gene>
    <name evidence="2" type="ORF">N0A02_26330</name>
</gene>
<dbReference type="PANTHER" id="PTHR43194">
    <property type="entry name" value="HYDROLASE ALPHA/BETA FOLD FAMILY"/>
    <property type="match status" value="1"/>
</dbReference>
<evidence type="ECO:0000259" key="1">
    <source>
        <dbReference type="Pfam" id="PF12697"/>
    </source>
</evidence>
<sequence length="254" mass="27581">MSINHQLIGSGPRNVVVLHGWFGDHQVWEPVFPLLDQHMFTYAFMDFRGYGPARGVEGLHSMNEMAADAIELADQLGWVRFSVAGHSMGGKAAQRVAIDGGPRVAAVVGVTPVPASGVPLEPEVRAMFAAVPVSDDAARAVIASSLGAQPRRRELVECILQQQRSTTDPVAARDYFHAFADSDFSCEADLLTQPLLVLVGEYDVGISEAFVRATFPQIYPHVEIEQIPGSGHYPMIETPTALVAHIERFLLTHG</sequence>
<dbReference type="InterPro" id="IPR000073">
    <property type="entry name" value="AB_hydrolase_1"/>
</dbReference>
<keyword evidence="3" id="KW-1185">Reference proteome</keyword>
<name>A0ABV1LUP1_9BURK</name>
<dbReference type="EMBL" id="JAOALG010000002">
    <property type="protein sequence ID" value="MEQ5842977.1"/>
    <property type="molecule type" value="Genomic_DNA"/>
</dbReference>
<dbReference type="Pfam" id="PF12697">
    <property type="entry name" value="Abhydrolase_6"/>
    <property type="match status" value="1"/>
</dbReference>
<protein>
    <submittedName>
        <fullName evidence="2">Alpha/beta hydrolase</fullName>
    </submittedName>
</protein>
<dbReference type="SUPFAM" id="SSF53474">
    <property type="entry name" value="alpha/beta-Hydrolases"/>
    <property type="match status" value="1"/>
</dbReference>
<evidence type="ECO:0000313" key="2">
    <source>
        <dbReference type="EMBL" id="MEQ5842977.1"/>
    </source>
</evidence>
<dbReference type="RefSeq" id="WP_349544722.1">
    <property type="nucleotide sequence ID" value="NZ_JAOALG010000002.1"/>
</dbReference>
<dbReference type="InterPro" id="IPR029058">
    <property type="entry name" value="AB_hydrolase_fold"/>
</dbReference>
<organism evidence="2 3">
    <name type="scientific">Paraburkholderia acidicola</name>
    <dbReference type="NCBI Taxonomy" id="1912599"/>
    <lineage>
        <taxon>Bacteria</taxon>
        <taxon>Pseudomonadati</taxon>
        <taxon>Pseudomonadota</taxon>
        <taxon>Betaproteobacteria</taxon>
        <taxon>Burkholderiales</taxon>
        <taxon>Burkholderiaceae</taxon>
        <taxon>Paraburkholderia</taxon>
    </lineage>
</organism>
<proteinExistence type="predicted"/>
<dbReference type="GO" id="GO:0016787">
    <property type="term" value="F:hydrolase activity"/>
    <property type="evidence" value="ECO:0007669"/>
    <property type="project" value="UniProtKB-KW"/>
</dbReference>
<dbReference type="PANTHER" id="PTHR43194:SF2">
    <property type="entry name" value="PEROXISOMAL MEMBRANE PROTEIN LPX1"/>
    <property type="match status" value="1"/>
</dbReference>
<accession>A0ABV1LUP1</accession>
<evidence type="ECO:0000313" key="3">
    <source>
        <dbReference type="Proteomes" id="UP001469089"/>
    </source>
</evidence>
<keyword evidence="2" id="KW-0378">Hydrolase</keyword>
<reference evidence="2 3" key="1">
    <citation type="journal article" date="2024" name="Chem. Sci.">
        <title>Discovery of a lagriamide polyketide by integrated genome mining, isotopic labeling, and untargeted metabolomics.</title>
        <authorList>
            <person name="Fergusson C.H."/>
            <person name="Saulog J."/>
            <person name="Paulo B.S."/>
            <person name="Wilson D.M."/>
            <person name="Liu D.Y."/>
            <person name="Morehouse N.J."/>
            <person name="Waterworth S."/>
            <person name="Barkei J."/>
            <person name="Gray C.A."/>
            <person name="Kwan J.C."/>
            <person name="Eustaquio A.S."/>
            <person name="Linington R.G."/>
        </authorList>
    </citation>
    <scope>NUCLEOTIDE SEQUENCE [LARGE SCALE GENOMIC DNA]</scope>
    <source>
        <strain evidence="2 3">RL17-338-BIF-B</strain>
    </source>
</reference>
<feature type="domain" description="AB hydrolase-1" evidence="1">
    <location>
        <begin position="15"/>
        <end position="244"/>
    </location>
</feature>
<dbReference type="InterPro" id="IPR050228">
    <property type="entry name" value="Carboxylesterase_BioH"/>
</dbReference>
<dbReference type="Gene3D" id="3.40.50.1820">
    <property type="entry name" value="alpha/beta hydrolase"/>
    <property type="match status" value="1"/>
</dbReference>
<dbReference type="Proteomes" id="UP001469089">
    <property type="component" value="Unassembled WGS sequence"/>
</dbReference>
<comment type="caution">
    <text evidence="2">The sequence shown here is derived from an EMBL/GenBank/DDBJ whole genome shotgun (WGS) entry which is preliminary data.</text>
</comment>